<name>A0A2M4CDR8_9DIPT</name>
<reference evidence="2" key="1">
    <citation type="submission" date="2018-01" db="EMBL/GenBank/DDBJ databases">
        <title>An insight into the sialome of Amazonian anophelines.</title>
        <authorList>
            <person name="Ribeiro J.M."/>
            <person name="Scarpassa V."/>
            <person name="Calvo E."/>
        </authorList>
    </citation>
    <scope>NUCLEOTIDE SEQUENCE</scope>
    <source>
        <tissue evidence="2">Salivary glands</tissue>
    </source>
</reference>
<evidence type="ECO:0000313" key="2">
    <source>
        <dbReference type="EMBL" id="MBW63409.1"/>
    </source>
</evidence>
<accession>A0A2M4CDR8</accession>
<dbReference type="AlphaFoldDB" id="A0A2M4CDR8"/>
<proteinExistence type="predicted"/>
<evidence type="ECO:0000256" key="1">
    <source>
        <dbReference type="SAM" id="SignalP"/>
    </source>
</evidence>
<feature type="signal peptide" evidence="1">
    <location>
        <begin position="1"/>
        <end position="17"/>
    </location>
</feature>
<feature type="chain" id="PRO_5014863141" evidence="1">
    <location>
        <begin position="18"/>
        <end position="72"/>
    </location>
</feature>
<dbReference type="EMBL" id="GGFJ01014268">
    <property type="protein sequence ID" value="MBW63409.1"/>
    <property type="molecule type" value="Transcribed_RNA"/>
</dbReference>
<protein>
    <submittedName>
        <fullName evidence="2">Putative secreted protein</fullName>
    </submittedName>
</protein>
<sequence>MRCDAAWLLCLFAAFDAEDRYGLIENRIAQRCVVSRSIREPHQGCPPVDQPVVLVRNFAFEKSSSTVASCAS</sequence>
<organism evidence="2">
    <name type="scientific">Anopheles marajoara</name>
    <dbReference type="NCBI Taxonomy" id="58244"/>
    <lineage>
        <taxon>Eukaryota</taxon>
        <taxon>Metazoa</taxon>
        <taxon>Ecdysozoa</taxon>
        <taxon>Arthropoda</taxon>
        <taxon>Hexapoda</taxon>
        <taxon>Insecta</taxon>
        <taxon>Pterygota</taxon>
        <taxon>Neoptera</taxon>
        <taxon>Endopterygota</taxon>
        <taxon>Diptera</taxon>
        <taxon>Nematocera</taxon>
        <taxon>Culicoidea</taxon>
        <taxon>Culicidae</taxon>
        <taxon>Anophelinae</taxon>
        <taxon>Anopheles</taxon>
    </lineage>
</organism>
<keyword evidence="1" id="KW-0732">Signal</keyword>